<protein>
    <submittedName>
        <fullName evidence="2">D-xylose reductase III</fullName>
        <ecNumber evidence="2">1.-.-.-</ecNumber>
    </submittedName>
</protein>
<dbReference type="GO" id="GO:0016491">
    <property type="term" value="F:oxidoreductase activity"/>
    <property type="evidence" value="ECO:0007669"/>
    <property type="project" value="UniProtKB-KW"/>
</dbReference>
<dbReference type="OrthoDB" id="9804790at2"/>
<evidence type="ECO:0000313" key="2">
    <source>
        <dbReference type="EMBL" id="CEK09724.1"/>
    </source>
</evidence>
<dbReference type="AlphaFoldDB" id="A0A0A8USI3"/>
<dbReference type="PRINTS" id="PR00069">
    <property type="entry name" value="ALDKETRDTASE"/>
</dbReference>
<dbReference type="PANTHER" id="PTHR43827">
    <property type="entry name" value="2,5-DIKETO-D-GLUCONIC ACID REDUCTASE"/>
    <property type="match status" value="1"/>
</dbReference>
<sequence>MTLEYFKKHIHSQSIPFMLYGTAWKEQNTAKLTCEALQAGFEGIDTANQRKHYFEEGVGLGLQEFLKNSDKTREDLFLQTKFTFATGQDERKPYDENATIQEQVTQSFMSSLQHLQTSHIDSYILHGPYFTVGLCHEDWEAWGAMEQLVNTKKVNFLGISNVSFSQLQSLHQKAAIKPTFVQNRCFATQGWDKEIREFCKKHAIIYQGFSLLTANYNHLLTPLMKALVAKYNKTIPQIIFRFALQKNILPLTGTTNQQHMQDDLALNEFELEEVELDYIEGMAEEN</sequence>
<gene>
    <name evidence="2" type="ORF">LHA_0634</name>
</gene>
<dbReference type="InterPro" id="IPR023210">
    <property type="entry name" value="NADP_OxRdtase_dom"/>
</dbReference>
<dbReference type="InterPro" id="IPR020471">
    <property type="entry name" value="AKR"/>
</dbReference>
<keyword evidence="2" id="KW-0560">Oxidoreductase</keyword>
<reference evidence="3" key="1">
    <citation type="submission" date="2014-09" db="EMBL/GenBank/DDBJ databases">
        <authorList>
            <person name="Gomez-Valero L."/>
        </authorList>
    </citation>
    <scope>NUCLEOTIDE SEQUENCE [LARGE SCALE GENOMIC DNA]</scope>
    <source>
        <strain evidence="3">ATCC35250</strain>
    </source>
</reference>
<dbReference type="PATRIC" id="fig|449.7.peg.2731"/>
<dbReference type="SUPFAM" id="SSF51430">
    <property type="entry name" value="NAD(P)-linked oxidoreductase"/>
    <property type="match status" value="1"/>
</dbReference>
<name>A0A0A8USI3_LEGHA</name>
<dbReference type="EC" id="1.-.-.-" evidence="2"/>
<dbReference type="KEGG" id="lha:LHA_0634"/>
<organism evidence="2 3">
    <name type="scientific">Legionella hackeliae</name>
    <dbReference type="NCBI Taxonomy" id="449"/>
    <lineage>
        <taxon>Bacteria</taxon>
        <taxon>Pseudomonadati</taxon>
        <taxon>Pseudomonadota</taxon>
        <taxon>Gammaproteobacteria</taxon>
        <taxon>Legionellales</taxon>
        <taxon>Legionellaceae</taxon>
        <taxon>Legionella</taxon>
    </lineage>
</organism>
<accession>A0A0A8USI3</accession>
<keyword evidence="3" id="KW-1185">Reference proteome</keyword>
<proteinExistence type="predicted"/>
<evidence type="ECO:0000259" key="1">
    <source>
        <dbReference type="Pfam" id="PF00248"/>
    </source>
</evidence>
<dbReference type="Proteomes" id="UP000032803">
    <property type="component" value="Chromosome I"/>
</dbReference>
<dbReference type="EMBL" id="LN681225">
    <property type="protein sequence ID" value="CEK09724.1"/>
    <property type="molecule type" value="Genomic_DNA"/>
</dbReference>
<dbReference type="CDD" id="cd19071">
    <property type="entry name" value="AKR_AKR1-5-like"/>
    <property type="match status" value="1"/>
</dbReference>
<dbReference type="RefSeq" id="WP_045105207.1">
    <property type="nucleotide sequence ID" value="NZ_LN681225.1"/>
</dbReference>
<dbReference type="HOGENOM" id="CLU_023205_10_1_6"/>
<evidence type="ECO:0000313" key="3">
    <source>
        <dbReference type="Proteomes" id="UP000032803"/>
    </source>
</evidence>
<dbReference type="Gene3D" id="3.20.20.100">
    <property type="entry name" value="NADP-dependent oxidoreductase domain"/>
    <property type="match status" value="1"/>
</dbReference>
<dbReference type="STRING" id="449.LHA_0634"/>
<dbReference type="InterPro" id="IPR036812">
    <property type="entry name" value="NAD(P)_OxRdtase_dom_sf"/>
</dbReference>
<dbReference type="PANTHER" id="PTHR43827:SF8">
    <property type="entry name" value="ALDO_KETO REDUCTASE FAMILY PROTEIN"/>
    <property type="match status" value="1"/>
</dbReference>
<feature type="domain" description="NADP-dependent oxidoreductase" evidence="1">
    <location>
        <begin position="25"/>
        <end position="282"/>
    </location>
</feature>
<dbReference type="Pfam" id="PF00248">
    <property type="entry name" value="Aldo_ket_red"/>
    <property type="match status" value="1"/>
</dbReference>